<feature type="domain" description="C3H1-type" evidence="10">
    <location>
        <begin position="201"/>
        <end position="229"/>
    </location>
</feature>
<evidence type="ECO:0000256" key="6">
    <source>
        <dbReference type="PROSITE-ProRule" id="PRU00723"/>
    </source>
</evidence>
<evidence type="ECO:0000256" key="5">
    <source>
        <dbReference type="ARBA" id="ARBA00022833"/>
    </source>
</evidence>
<dbReference type="GO" id="GO:0008270">
    <property type="term" value="F:zinc ion binding"/>
    <property type="evidence" value="ECO:0007669"/>
    <property type="project" value="UniProtKB-KW"/>
</dbReference>
<dbReference type="EMBL" id="JANBOH010000489">
    <property type="protein sequence ID" value="KAJ1642083.1"/>
    <property type="molecule type" value="Genomic_DNA"/>
</dbReference>
<dbReference type="SUPFAM" id="SSF57850">
    <property type="entry name" value="RING/U-box"/>
    <property type="match status" value="1"/>
</dbReference>
<evidence type="ECO:0000259" key="9">
    <source>
        <dbReference type="PROSITE" id="PS50089"/>
    </source>
</evidence>
<dbReference type="Pfam" id="PF13445">
    <property type="entry name" value="zf-RING_UBOX"/>
    <property type="match status" value="1"/>
</dbReference>
<dbReference type="PANTHER" id="PTHR12930:SF0">
    <property type="entry name" value="RING FINGER PROTEIN 113B"/>
    <property type="match status" value="1"/>
</dbReference>
<dbReference type="GO" id="GO:0016746">
    <property type="term" value="F:acyltransferase activity"/>
    <property type="evidence" value="ECO:0007669"/>
    <property type="project" value="UniProtKB-KW"/>
</dbReference>
<reference evidence="11" key="1">
    <citation type="submission" date="2022-07" db="EMBL/GenBank/DDBJ databases">
        <title>Phylogenomic reconstructions and comparative analyses of Kickxellomycotina fungi.</title>
        <authorList>
            <person name="Reynolds N.K."/>
            <person name="Stajich J.E."/>
            <person name="Barry K."/>
            <person name="Grigoriev I.V."/>
            <person name="Crous P."/>
            <person name="Smith M.E."/>
        </authorList>
    </citation>
    <scope>NUCLEOTIDE SEQUENCE</scope>
    <source>
        <strain evidence="11">NBRC 105413</strain>
    </source>
</reference>
<comment type="function">
    <text evidence="1 7">Involved in pre-mRNA splicing.</text>
</comment>
<evidence type="ECO:0000256" key="8">
    <source>
        <dbReference type="SAM" id="MobiDB-lite"/>
    </source>
</evidence>
<evidence type="ECO:0000256" key="3">
    <source>
        <dbReference type="ARBA" id="ARBA00022723"/>
    </source>
</evidence>
<evidence type="ECO:0000256" key="7">
    <source>
        <dbReference type="RuleBase" id="RU367110"/>
    </source>
</evidence>
<dbReference type="SUPFAM" id="SSF90229">
    <property type="entry name" value="CCCH zinc finger"/>
    <property type="match status" value="1"/>
</dbReference>
<sequence>MSAATESETNQKDSNNNSNGEGCGQPAAIFKKSKRRGANIRKRAADSDDIDTHIAHAGDRESKDKAEGGATANGISNSSNRPAKMPKTSGTSTSTSKVRQRSGSPPQADEGAGSAQSTTADQQPAVEYHFKRAMDSTRTVEPETQDAYKEAAQDAETAAADVVDDTYRGKAGYTNRVSGTGTRRAGPFKAPTNVRSTSVFDYQPNVCKDYKETGYCGYGDSCIFLHDRGTYKSGWQLEKEFEESQAGVKRENPKLWTVDHDHDEEGDGDDDDDDDNGPETSSAKAKSEELPFACLICRKPFNKPVVTKCQHYFCEACALKNYRKTPRCFACGAATGGVFKPAKNLIAKG</sequence>
<keyword evidence="7" id="KW-0508">mRNA splicing</keyword>
<keyword evidence="7" id="KW-0539">Nucleus</keyword>
<feature type="region of interest" description="Disordered" evidence="8">
    <location>
        <begin position="243"/>
        <end position="284"/>
    </location>
</feature>
<proteinExistence type="inferred from homology"/>
<accession>A0A9W8CHH2</accession>
<dbReference type="SMART" id="SM00356">
    <property type="entry name" value="ZnF_C3H1"/>
    <property type="match status" value="1"/>
</dbReference>
<keyword evidence="3 6" id="KW-0479">Metal-binding</keyword>
<keyword evidence="7" id="KW-0507">mRNA processing</keyword>
<keyword evidence="5 6" id="KW-0862">Zinc</keyword>
<dbReference type="Gene3D" id="3.30.40.10">
    <property type="entry name" value="Zinc/RING finger domain, C3HC4 (zinc finger)"/>
    <property type="match status" value="1"/>
</dbReference>
<dbReference type="CDD" id="cd16539">
    <property type="entry name" value="RING-HC_RNF113A_B"/>
    <property type="match status" value="1"/>
</dbReference>
<comment type="subunit">
    <text evidence="7">Associated with the spliceosome.</text>
</comment>
<keyword evidence="7" id="KW-0238">DNA-binding</keyword>
<dbReference type="GO" id="GO:0006397">
    <property type="term" value="P:mRNA processing"/>
    <property type="evidence" value="ECO:0007669"/>
    <property type="project" value="UniProtKB-KW"/>
</dbReference>
<feature type="domain" description="RING-type" evidence="9">
    <location>
        <begin position="294"/>
        <end position="331"/>
    </location>
</feature>
<dbReference type="FunFam" id="3.30.40.10:FF:000045">
    <property type="entry name" value="RING finger protein 113A"/>
    <property type="match status" value="1"/>
</dbReference>
<evidence type="ECO:0000256" key="1">
    <source>
        <dbReference type="ARBA" id="ARBA00003777"/>
    </source>
</evidence>
<keyword evidence="7" id="KW-0747">Spliceosome</keyword>
<feature type="compositionally biased region" description="Basic and acidic residues" evidence="8">
    <location>
        <begin position="43"/>
        <end position="67"/>
    </location>
</feature>
<dbReference type="InterPro" id="IPR017907">
    <property type="entry name" value="Znf_RING_CS"/>
</dbReference>
<gene>
    <name evidence="11" type="primary">CWC24</name>
    <name evidence="11" type="ORF">LPJ64_006035</name>
</gene>
<dbReference type="PROSITE" id="PS50089">
    <property type="entry name" value="ZF_RING_2"/>
    <property type="match status" value="1"/>
</dbReference>
<dbReference type="InterPro" id="IPR000571">
    <property type="entry name" value="Znf_CCCH"/>
</dbReference>
<dbReference type="Pfam" id="PF00642">
    <property type="entry name" value="zf-CCCH"/>
    <property type="match status" value="1"/>
</dbReference>
<comment type="caution">
    <text evidence="11">The sequence shown here is derived from an EMBL/GenBank/DDBJ whole genome shotgun (WGS) entry which is preliminary data.</text>
</comment>
<feature type="compositionally biased region" description="Polar residues" evidence="8">
    <location>
        <begin position="1"/>
        <end position="20"/>
    </location>
</feature>
<keyword evidence="11" id="KW-0012">Acyltransferase</keyword>
<organism evidence="11 12">
    <name type="scientific">Coemansia asiatica</name>
    <dbReference type="NCBI Taxonomy" id="1052880"/>
    <lineage>
        <taxon>Eukaryota</taxon>
        <taxon>Fungi</taxon>
        <taxon>Fungi incertae sedis</taxon>
        <taxon>Zoopagomycota</taxon>
        <taxon>Kickxellomycotina</taxon>
        <taxon>Kickxellomycetes</taxon>
        <taxon>Kickxellales</taxon>
        <taxon>Kickxellaceae</taxon>
        <taxon>Coemansia</taxon>
    </lineage>
</organism>
<dbReference type="InterPro" id="IPR013083">
    <property type="entry name" value="Znf_RING/FYVE/PHD"/>
</dbReference>
<evidence type="ECO:0000256" key="4">
    <source>
        <dbReference type="ARBA" id="ARBA00022771"/>
    </source>
</evidence>
<evidence type="ECO:0000256" key="2">
    <source>
        <dbReference type="ARBA" id="ARBA00009161"/>
    </source>
</evidence>
<dbReference type="InterPro" id="IPR027370">
    <property type="entry name" value="Znf-RING_euk"/>
</dbReference>
<dbReference type="InterPro" id="IPR001841">
    <property type="entry name" value="Znf_RING"/>
</dbReference>
<comment type="similarity">
    <text evidence="2 7">Belongs to the CWC24 family.</text>
</comment>
<dbReference type="InterPro" id="IPR039971">
    <property type="entry name" value="CWC24-like"/>
</dbReference>
<protein>
    <recommendedName>
        <fullName evidence="7">Pre-mRNA-splicing factor CWC24</fullName>
    </recommendedName>
</protein>
<dbReference type="PANTHER" id="PTHR12930">
    <property type="entry name" value="ZINC FINGER PROTEIN 183"/>
    <property type="match status" value="1"/>
</dbReference>
<dbReference type="GO" id="GO:0005684">
    <property type="term" value="C:U2-type spliceosomal complex"/>
    <property type="evidence" value="ECO:0007669"/>
    <property type="project" value="TreeGrafter"/>
</dbReference>
<dbReference type="InterPro" id="IPR036855">
    <property type="entry name" value="Znf_CCCH_sf"/>
</dbReference>
<feature type="compositionally biased region" description="Basic residues" evidence="8">
    <location>
        <begin position="31"/>
        <end position="42"/>
    </location>
</feature>
<evidence type="ECO:0000313" key="12">
    <source>
        <dbReference type="Proteomes" id="UP001145021"/>
    </source>
</evidence>
<name>A0A9W8CHH2_9FUNG</name>
<feature type="compositionally biased region" description="Basic and acidic residues" evidence="8">
    <location>
        <begin position="128"/>
        <end position="152"/>
    </location>
</feature>
<keyword evidence="12" id="KW-1185">Reference proteome</keyword>
<feature type="region of interest" description="Disordered" evidence="8">
    <location>
        <begin position="1"/>
        <end position="160"/>
    </location>
</feature>
<feature type="zinc finger region" description="C3H1-type" evidence="6">
    <location>
        <begin position="201"/>
        <end position="229"/>
    </location>
</feature>
<evidence type="ECO:0000313" key="11">
    <source>
        <dbReference type="EMBL" id="KAJ1642083.1"/>
    </source>
</evidence>
<dbReference type="Proteomes" id="UP001145021">
    <property type="component" value="Unassembled WGS sequence"/>
</dbReference>
<keyword evidence="11" id="KW-0808">Transferase</keyword>
<dbReference type="GO" id="GO:0034247">
    <property type="term" value="P:snoRNA splicing"/>
    <property type="evidence" value="ECO:0007669"/>
    <property type="project" value="TreeGrafter"/>
</dbReference>
<dbReference type="GO" id="GO:0003677">
    <property type="term" value="F:DNA binding"/>
    <property type="evidence" value="ECO:0007669"/>
    <property type="project" value="UniProtKB-UniRule"/>
</dbReference>
<dbReference type="PROSITE" id="PS00518">
    <property type="entry name" value="ZF_RING_1"/>
    <property type="match status" value="1"/>
</dbReference>
<dbReference type="SMART" id="SM00184">
    <property type="entry name" value="RING"/>
    <property type="match status" value="1"/>
</dbReference>
<dbReference type="AlphaFoldDB" id="A0A9W8CHH2"/>
<dbReference type="PROSITE" id="PS50103">
    <property type="entry name" value="ZF_C3H1"/>
    <property type="match status" value="1"/>
</dbReference>
<feature type="compositionally biased region" description="Acidic residues" evidence="8">
    <location>
        <begin position="264"/>
        <end position="277"/>
    </location>
</feature>
<feature type="compositionally biased region" description="Basic and acidic residues" evidence="8">
    <location>
        <begin position="248"/>
        <end position="263"/>
    </location>
</feature>
<dbReference type="Gene3D" id="4.10.1000.10">
    <property type="entry name" value="Zinc finger, CCCH-type"/>
    <property type="match status" value="1"/>
</dbReference>
<comment type="subcellular location">
    <subcellularLocation>
        <location evidence="7">Nucleus</location>
    </subcellularLocation>
</comment>
<evidence type="ECO:0000259" key="10">
    <source>
        <dbReference type="PROSITE" id="PS50103"/>
    </source>
</evidence>
<keyword evidence="4 6" id="KW-0863">Zinc-finger</keyword>